<keyword evidence="2" id="KW-1185">Reference proteome</keyword>
<protein>
    <submittedName>
        <fullName evidence="1">Uncharacterized protein</fullName>
    </submittedName>
</protein>
<evidence type="ECO:0000313" key="1">
    <source>
        <dbReference type="EMBL" id="MEQ2205360.1"/>
    </source>
</evidence>
<dbReference type="Proteomes" id="UP001434883">
    <property type="component" value="Unassembled WGS sequence"/>
</dbReference>
<sequence length="102" mass="11944">MHAPGYPKSLPYLHTQTHTDKTLTYQNPALQTNVCTVVVCMQTHTHYCRKLGHSLKREDLCACTERKGVWQVIWLKKTSNVRCKLLKKETTMENKVLHQHER</sequence>
<comment type="caution">
    <text evidence="1">The sequence shown here is derived from an EMBL/GenBank/DDBJ whole genome shotgun (WGS) entry which is preliminary data.</text>
</comment>
<gene>
    <name evidence="1" type="ORF">XENOCAPTIV_022140</name>
</gene>
<organism evidence="1 2">
    <name type="scientific">Xenoophorus captivus</name>
    <dbReference type="NCBI Taxonomy" id="1517983"/>
    <lineage>
        <taxon>Eukaryota</taxon>
        <taxon>Metazoa</taxon>
        <taxon>Chordata</taxon>
        <taxon>Craniata</taxon>
        <taxon>Vertebrata</taxon>
        <taxon>Euteleostomi</taxon>
        <taxon>Actinopterygii</taxon>
        <taxon>Neopterygii</taxon>
        <taxon>Teleostei</taxon>
        <taxon>Neoteleostei</taxon>
        <taxon>Acanthomorphata</taxon>
        <taxon>Ovalentaria</taxon>
        <taxon>Atherinomorphae</taxon>
        <taxon>Cyprinodontiformes</taxon>
        <taxon>Goodeidae</taxon>
        <taxon>Xenoophorus</taxon>
    </lineage>
</organism>
<proteinExistence type="predicted"/>
<name>A0ABV0RB65_9TELE</name>
<accession>A0ABV0RB65</accession>
<dbReference type="EMBL" id="JAHRIN010042059">
    <property type="protein sequence ID" value="MEQ2205360.1"/>
    <property type="molecule type" value="Genomic_DNA"/>
</dbReference>
<evidence type="ECO:0000313" key="2">
    <source>
        <dbReference type="Proteomes" id="UP001434883"/>
    </source>
</evidence>
<reference evidence="1 2" key="1">
    <citation type="submission" date="2021-06" db="EMBL/GenBank/DDBJ databases">
        <authorList>
            <person name="Palmer J.M."/>
        </authorList>
    </citation>
    <scope>NUCLEOTIDE SEQUENCE [LARGE SCALE GENOMIC DNA]</scope>
    <source>
        <strain evidence="1 2">XC_2019</strain>
        <tissue evidence="1">Muscle</tissue>
    </source>
</reference>